<evidence type="ECO:0000313" key="4">
    <source>
        <dbReference type="EMBL" id="ETO04595.1"/>
    </source>
</evidence>
<sequence>KNKEIGIILKHWMNSSLVNMFGWIEEFNTIILRYILPRYFGPSTVFEGHSCQVNSVMFSPDGTKIVSSSADETIRIWDINLKKEIKILKGHLGYVNYAEFSSNGDMIVSCSIDKTIRLWDAQTGNEIKILGRHEHEVVTVKFSHNGESIVSGSLDGEVVIWDVKSGQQKRRFKQWHEILDVAFSSDGGRIVVAIGDNSVQIWDVHLWDKIQDLFYEGRKVHFSPNGSFLLCCSISGMCEIYNTTLSNIAIFTNQLGNKCRDVLNAKYFPDEHTIVTCLEDHTIRLWDANSGEEIQRLEGHCLELTGLDTSPDGCAIVSSSRDNTIRLWKQL</sequence>
<dbReference type="Gene3D" id="2.130.10.10">
    <property type="entry name" value="YVTN repeat-like/Quinoprotein amine dehydrogenase"/>
    <property type="match status" value="3"/>
</dbReference>
<organism evidence="4 5">
    <name type="scientific">Reticulomyxa filosa</name>
    <dbReference type="NCBI Taxonomy" id="46433"/>
    <lineage>
        <taxon>Eukaryota</taxon>
        <taxon>Sar</taxon>
        <taxon>Rhizaria</taxon>
        <taxon>Retaria</taxon>
        <taxon>Foraminifera</taxon>
        <taxon>Monothalamids</taxon>
        <taxon>Reticulomyxidae</taxon>
        <taxon>Reticulomyxa</taxon>
    </lineage>
</organism>
<dbReference type="PROSITE" id="PS50082">
    <property type="entry name" value="WD_REPEATS_2"/>
    <property type="match status" value="6"/>
</dbReference>
<dbReference type="PROSITE" id="PS00678">
    <property type="entry name" value="WD_REPEATS_1"/>
    <property type="match status" value="4"/>
</dbReference>
<evidence type="ECO:0000256" key="1">
    <source>
        <dbReference type="ARBA" id="ARBA00022574"/>
    </source>
</evidence>
<name>X6LV40_RETFI</name>
<dbReference type="InterPro" id="IPR020472">
    <property type="entry name" value="WD40_PAC1"/>
</dbReference>
<dbReference type="EMBL" id="ASPP01029162">
    <property type="protein sequence ID" value="ETO04595.1"/>
    <property type="molecule type" value="Genomic_DNA"/>
</dbReference>
<dbReference type="AlphaFoldDB" id="X6LV40"/>
<dbReference type="PROSITE" id="PS50294">
    <property type="entry name" value="WD_REPEATS_REGION"/>
    <property type="match status" value="4"/>
</dbReference>
<comment type="caution">
    <text evidence="4">The sequence shown here is derived from an EMBL/GenBank/DDBJ whole genome shotgun (WGS) entry which is preliminary data.</text>
</comment>
<evidence type="ECO:0000256" key="2">
    <source>
        <dbReference type="ARBA" id="ARBA00022737"/>
    </source>
</evidence>
<feature type="repeat" description="WD" evidence="3">
    <location>
        <begin position="255"/>
        <end position="296"/>
    </location>
</feature>
<protein>
    <submittedName>
        <fullName evidence="4">WD-40 repeat-containing protein</fullName>
    </submittedName>
</protein>
<feature type="repeat" description="WD" evidence="3">
    <location>
        <begin position="88"/>
        <end position="129"/>
    </location>
</feature>
<gene>
    <name evidence="4" type="ORF">RFI_32802</name>
</gene>
<evidence type="ECO:0000256" key="3">
    <source>
        <dbReference type="PROSITE-ProRule" id="PRU00221"/>
    </source>
</evidence>
<dbReference type="Pfam" id="PF00400">
    <property type="entry name" value="WD40"/>
    <property type="match status" value="7"/>
</dbReference>
<feature type="repeat" description="WD" evidence="3">
    <location>
        <begin position="178"/>
        <end position="204"/>
    </location>
</feature>
<keyword evidence="2" id="KW-0677">Repeat</keyword>
<reference evidence="4 5" key="1">
    <citation type="journal article" date="2013" name="Curr. Biol.">
        <title>The Genome of the Foraminiferan Reticulomyxa filosa.</title>
        <authorList>
            <person name="Glockner G."/>
            <person name="Hulsmann N."/>
            <person name="Schleicher M."/>
            <person name="Noegel A.A."/>
            <person name="Eichinger L."/>
            <person name="Gallinger C."/>
            <person name="Pawlowski J."/>
            <person name="Sierra R."/>
            <person name="Euteneuer U."/>
            <person name="Pillet L."/>
            <person name="Moustafa A."/>
            <person name="Platzer M."/>
            <person name="Groth M."/>
            <person name="Szafranski K."/>
            <person name="Schliwa M."/>
        </authorList>
    </citation>
    <scope>NUCLEOTIDE SEQUENCE [LARGE SCALE GENOMIC DNA]</scope>
</reference>
<proteinExistence type="predicted"/>
<feature type="repeat" description="WD" evidence="3">
    <location>
        <begin position="297"/>
        <end position="331"/>
    </location>
</feature>
<keyword evidence="5" id="KW-1185">Reference proteome</keyword>
<dbReference type="SMART" id="SM00320">
    <property type="entry name" value="WD40"/>
    <property type="match status" value="7"/>
</dbReference>
<dbReference type="InterPro" id="IPR019775">
    <property type="entry name" value="WD40_repeat_CS"/>
</dbReference>
<dbReference type="PANTHER" id="PTHR19879">
    <property type="entry name" value="TRANSCRIPTION INITIATION FACTOR TFIID"/>
    <property type="match status" value="1"/>
</dbReference>
<dbReference type="PANTHER" id="PTHR19879:SF9">
    <property type="entry name" value="TRANSCRIPTION INITIATION FACTOR TFIID SUBUNIT 5"/>
    <property type="match status" value="1"/>
</dbReference>
<dbReference type="CDD" id="cd00200">
    <property type="entry name" value="WD40"/>
    <property type="match status" value="1"/>
</dbReference>
<dbReference type="SUPFAM" id="SSF50978">
    <property type="entry name" value="WD40 repeat-like"/>
    <property type="match status" value="1"/>
</dbReference>
<dbReference type="Proteomes" id="UP000023152">
    <property type="component" value="Unassembled WGS sequence"/>
</dbReference>
<accession>X6LV40</accession>
<dbReference type="OrthoDB" id="972532at2759"/>
<feature type="repeat" description="WD" evidence="3">
    <location>
        <begin position="46"/>
        <end position="87"/>
    </location>
</feature>
<dbReference type="PRINTS" id="PR00320">
    <property type="entry name" value="GPROTEINBRPT"/>
</dbReference>
<feature type="repeat" description="WD" evidence="3">
    <location>
        <begin position="130"/>
        <end position="171"/>
    </location>
</feature>
<feature type="non-terminal residue" evidence="4">
    <location>
        <position position="1"/>
    </location>
</feature>
<evidence type="ECO:0000313" key="5">
    <source>
        <dbReference type="Proteomes" id="UP000023152"/>
    </source>
</evidence>
<dbReference type="InterPro" id="IPR001680">
    <property type="entry name" value="WD40_rpt"/>
</dbReference>
<dbReference type="InterPro" id="IPR036322">
    <property type="entry name" value="WD40_repeat_dom_sf"/>
</dbReference>
<dbReference type="InterPro" id="IPR015943">
    <property type="entry name" value="WD40/YVTN_repeat-like_dom_sf"/>
</dbReference>
<keyword evidence="1 3" id="KW-0853">WD repeat</keyword>